<dbReference type="AlphaFoldDB" id="A0AB34HRC0"/>
<feature type="compositionally biased region" description="Basic and acidic residues" evidence="1">
    <location>
        <begin position="212"/>
        <end position="225"/>
    </location>
</feature>
<evidence type="ECO:0000313" key="2">
    <source>
        <dbReference type="EMBL" id="KAJ8794004.1"/>
    </source>
</evidence>
<feature type="region of interest" description="Disordered" evidence="1">
    <location>
        <begin position="25"/>
        <end position="79"/>
    </location>
</feature>
<keyword evidence="3" id="KW-1185">Reference proteome</keyword>
<organism evidence="2 3">
    <name type="scientific">Eschrichtius robustus</name>
    <name type="common">California gray whale</name>
    <name type="synonym">Eschrichtius gibbosus</name>
    <dbReference type="NCBI Taxonomy" id="9764"/>
    <lineage>
        <taxon>Eukaryota</taxon>
        <taxon>Metazoa</taxon>
        <taxon>Chordata</taxon>
        <taxon>Craniata</taxon>
        <taxon>Vertebrata</taxon>
        <taxon>Euteleostomi</taxon>
        <taxon>Mammalia</taxon>
        <taxon>Eutheria</taxon>
        <taxon>Laurasiatheria</taxon>
        <taxon>Artiodactyla</taxon>
        <taxon>Whippomorpha</taxon>
        <taxon>Cetacea</taxon>
        <taxon>Mysticeti</taxon>
        <taxon>Eschrichtiidae</taxon>
        <taxon>Eschrichtius</taxon>
    </lineage>
</organism>
<evidence type="ECO:0000313" key="3">
    <source>
        <dbReference type="Proteomes" id="UP001159641"/>
    </source>
</evidence>
<feature type="region of interest" description="Disordered" evidence="1">
    <location>
        <begin position="207"/>
        <end position="301"/>
    </location>
</feature>
<proteinExistence type="predicted"/>
<dbReference type="Proteomes" id="UP001159641">
    <property type="component" value="Unassembled WGS sequence"/>
</dbReference>
<accession>A0AB34HRC0</accession>
<protein>
    <submittedName>
        <fullName evidence="2">Uncharacterized protein</fullName>
    </submittedName>
</protein>
<gene>
    <name evidence="2" type="ORF">J1605_003414</name>
</gene>
<sequence length="301" mass="30787">MGSLPHGDGTDTEGAEGVTHCRCLRTHRYPPSAQQEGPPPPPTGKASPGQDVCPCGVRTPPQDHLRSPGTPPPPTGPRAHVPATPLCCILLRHGQAIGVTPPGWLVAGAWRLDGAAVGLTVHRQLVRSDGAAATDGAGPSCPDTRFGPRTQESKLTDQVPVGAQGSGGSGRTPCGAVAAPRPAAGRLLGPAGLRPGQGATCRRTWLTARGRRAADSRTRTPRGEKSVLGTPGRDLGAWSNPASLQPRGPEEPRRLPEPTPEAGKHGGGGSSWCRRAWTQSAGPKGVGPDLTPCQGASIPGD</sequence>
<name>A0AB34HRC0_ESCRO</name>
<comment type="caution">
    <text evidence="2">The sequence shown here is derived from an EMBL/GenBank/DDBJ whole genome shotgun (WGS) entry which is preliminary data.</text>
</comment>
<feature type="region of interest" description="Disordered" evidence="1">
    <location>
        <begin position="130"/>
        <end position="181"/>
    </location>
</feature>
<reference evidence="2 3" key="1">
    <citation type="submission" date="2022-11" db="EMBL/GenBank/DDBJ databases">
        <title>Whole genome sequence of Eschrichtius robustus ER-17-0199.</title>
        <authorList>
            <person name="Bruniche-Olsen A."/>
            <person name="Black A.N."/>
            <person name="Fields C.J."/>
            <person name="Walden K."/>
            <person name="Dewoody J.A."/>
        </authorList>
    </citation>
    <scope>NUCLEOTIDE SEQUENCE [LARGE SCALE GENOMIC DNA]</scope>
    <source>
        <strain evidence="2">ER-17-0199</strain>
        <tissue evidence="2">Blubber</tissue>
    </source>
</reference>
<dbReference type="EMBL" id="JAIQCJ010000892">
    <property type="protein sequence ID" value="KAJ8794004.1"/>
    <property type="molecule type" value="Genomic_DNA"/>
</dbReference>
<evidence type="ECO:0000256" key="1">
    <source>
        <dbReference type="SAM" id="MobiDB-lite"/>
    </source>
</evidence>